<name>A0A371I0V0_MUCPR</name>
<protein>
    <submittedName>
        <fullName evidence="1">Uncharacterized protein</fullName>
    </submittedName>
</protein>
<dbReference type="EMBL" id="QJKJ01001233">
    <property type="protein sequence ID" value="RDY08663.1"/>
    <property type="molecule type" value="Genomic_DNA"/>
</dbReference>
<comment type="caution">
    <text evidence="1">The sequence shown here is derived from an EMBL/GenBank/DDBJ whole genome shotgun (WGS) entry which is preliminary data.</text>
</comment>
<evidence type="ECO:0000313" key="2">
    <source>
        <dbReference type="Proteomes" id="UP000257109"/>
    </source>
</evidence>
<gene>
    <name evidence="1" type="ORF">CR513_07086</name>
</gene>
<feature type="non-terminal residue" evidence="1">
    <location>
        <position position="1"/>
    </location>
</feature>
<proteinExistence type="predicted"/>
<accession>A0A371I0V0</accession>
<keyword evidence="2" id="KW-1185">Reference proteome</keyword>
<reference evidence="1" key="1">
    <citation type="submission" date="2018-05" db="EMBL/GenBank/DDBJ databases">
        <title>Draft genome of Mucuna pruriens seed.</title>
        <authorList>
            <person name="Nnadi N.E."/>
            <person name="Vos R."/>
            <person name="Hasami M.H."/>
            <person name="Devisetty U.K."/>
            <person name="Aguiy J.C."/>
        </authorList>
    </citation>
    <scope>NUCLEOTIDE SEQUENCE [LARGE SCALE GENOMIC DNA]</scope>
    <source>
        <strain evidence="1">JCA_2017</strain>
    </source>
</reference>
<dbReference type="AlphaFoldDB" id="A0A371I0V0"/>
<evidence type="ECO:0000313" key="1">
    <source>
        <dbReference type="EMBL" id="RDY08663.1"/>
    </source>
</evidence>
<dbReference type="Proteomes" id="UP000257109">
    <property type="component" value="Unassembled WGS sequence"/>
</dbReference>
<organism evidence="1 2">
    <name type="scientific">Mucuna pruriens</name>
    <name type="common">Velvet bean</name>
    <name type="synonym">Dolichos pruriens</name>
    <dbReference type="NCBI Taxonomy" id="157652"/>
    <lineage>
        <taxon>Eukaryota</taxon>
        <taxon>Viridiplantae</taxon>
        <taxon>Streptophyta</taxon>
        <taxon>Embryophyta</taxon>
        <taxon>Tracheophyta</taxon>
        <taxon>Spermatophyta</taxon>
        <taxon>Magnoliopsida</taxon>
        <taxon>eudicotyledons</taxon>
        <taxon>Gunneridae</taxon>
        <taxon>Pentapetalae</taxon>
        <taxon>rosids</taxon>
        <taxon>fabids</taxon>
        <taxon>Fabales</taxon>
        <taxon>Fabaceae</taxon>
        <taxon>Papilionoideae</taxon>
        <taxon>50 kb inversion clade</taxon>
        <taxon>NPAAA clade</taxon>
        <taxon>indigoferoid/millettioid clade</taxon>
        <taxon>Phaseoleae</taxon>
        <taxon>Mucuna</taxon>
    </lineage>
</organism>
<sequence>MTRAACLMVAAAPRTLTATVLSNSFRSKSSMVDKEPAMPALLNKTSRLPYLSTKKKKLYLCLDIDNMAPPLLDVLPKL</sequence>